<evidence type="ECO:0000256" key="4">
    <source>
        <dbReference type="ARBA" id="ARBA00022927"/>
    </source>
</evidence>
<dbReference type="STRING" id="403673.A0A177WIS3"/>
<dbReference type="EMBL" id="DS022303">
    <property type="protein sequence ID" value="OAJ40029.1"/>
    <property type="molecule type" value="Genomic_DNA"/>
</dbReference>
<comment type="subcellular location">
    <subcellularLocation>
        <location evidence="1">Endoplasmic reticulum membrane</location>
        <topology evidence="1">Single-pass type IV membrane protein</topology>
    </subcellularLocation>
    <subcellularLocation>
        <location evidence="2">Golgi apparatus membrane</location>
        <topology evidence="2">Single-pass type IV membrane protein</topology>
    </subcellularLocation>
</comment>
<protein>
    <recommendedName>
        <fullName evidence="7">Protein transport protein SEC22</fullName>
    </recommendedName>
</protein>
<keyword evidence="4" id="KW-0813">Transport</keyword>
<comment type="similarity">
    <text evidence="3">Belongs to the synaptobrevin family.</text>
</comment>
<dbReference type="InterPro" id="IPR010908">
    <property type="entry name" value="Longin_dom"/>
</dbReference>
<dbReference type="InterPro" id="IPR044565">
    <property type="entry name" value="Sec22"/>
</dbReference>
<feature type="transmembrane region" description="Helical" evidence="8">
    <location>
        <begin position="356"/>
        <end position="384"/>
    </location>
</feature>
<feature type="domain" description="Longin" evidence="9">
    <location>
        <begin position="6"/>
        <end position="158"/>
    </location>
</feature>
<dbReference type="Gene3D" id="3.30.450.50">
    <property type="entry name" value="Longin domain"/>
    <property type="match status" value="1"/>
</dbReference>
<evidence type="ECO:0000313" key="11">
    <source>
        <dbReference type="Proteomes" id="UP000077115"/>
    </source>
</evidence>
<dbReference type="GO" id="GO:0015031">
    <property type="term" value="P:protein transport"/>
    <property type="evidence" value="ECO:0007669"/>
    <property type="project" value="UniProtKB-KW"/>
</dbReference>
<dbReference type="eggNOG" id="KOG0862">
    <property type="taxonomic scope" value="Eukaryota"/>
</dbReference>
<evidence type="ECO:0000256" key="1">
    <source>
        <dbReference type="ARBA" id="ARBA00004163"/>
    </source>
</evidence>
<dbReference type="GO" id="GO:0006890">
    <property type="term" value="P:retrograde vesicle-mediated transport, Golgi to endoplasmic reticulum"/>
    <property type="evidence" value="ECO:0007669"/>
    <property type="project" value="InterPro"/>
</dbReference>
<dbReference type="InterPro" id="IPR011012">
    <property type="entry name" value="Longin-like_dom_sf"/>
</dbReference>
<evidence type="ECO:0000256" key="2">
    <source>
        <dbReference type="ARBA" id="ARBA00004409"/>
    </source>
</evidence>
<sequence>MIRHTLIARELGGLPLVASMETDSPDDPITDVKKLIKPLLKILSCFNSSSGNAYSSGHVPNGKRSSLVASLLGASSSELMLQKLPLECSLDADPFVFHYLVDNGVIFMCIVENTMPRLLAFSYLLELVHEFIENTKNNEKQWREASRPYSLIRLEPIIQSIKARYRNPRALQSRTDLVDLSMRVRAIPTISTANLFPTEFAAASRMTLQRVAGNVSNAAEQFSTGHGYSENTRSWRTRYLVTVTLLIFFVDLIYGLGSSLSLLKIIRHRRHPIEEGVKFVYAHFFMLIIFALCPVLTYQMRKFQQRQKLAPLAIRITLAHAFVTFFQILHTLLIPNDLPEWHNSADHSNMSPLQQAAVFFSTFSIPAPLVFTKVIYLITVWLVVGSGVRTTSMKYDKLDHLE</sequence>
<dbReference type="GO" id="GO:0000139">
    <property type="term" value="C:Golgi membrane"/>
    <property type="evidence" value="ECO:0007669"/>
    <property type="project" value="UniProtKB-SubCell"/>
</dbReference>
<keyword evidence="8" id="KW-0812">Transmembrane</keyword>
<keyword evidence="6 8" id="KW-0472">Membrane</keyword>
<evidence type="ECO:0000256" key="8">
    <source>
        <dbReference type="SAM" id="Phobius"/>
    </source>
</evidence>
<proteinExistence type="inferred from homology"/>
<dbReference type="SMART" id="SM01270">
    <property type="entry name" value="Longin"/>
    <property type="match status" value="1"/>
</dbReference>
<organism evidence="10 11">
    <name type="scientific">Batrachochytrium dendrobatidis (strain JEL423)</name>
    <dbReference type="NCBI Taxonomy" id="403673"/>
    <lineage>
        <taxon>Eukaryota</taxon>
        <taxon>Fungi</taxon>
        <taxon>Fungi incertae sedis</taxon>
        <taxon>Chytridiomycota</taxon>
        <taxon>Chytridiomycota incertae sedis</taxon>
        <taxon>Chytridiomycetes</taxon>
        <taxon>Rhizophydiales</taxon>
        <taxon>Rhizophydiales incertae sedis</taxon>
        <taxon>Batrachochytrium</taxon>
    </lineage>
</organism>
<dbReference type="OrthoDB" id="2148277at2759"/>
<evidence type="ECO:0000313" key="10">
    <source>
        <dbReference type="EMBL" id="OAJ40029.1"/>
    </source>
</evidence>
<dbReference type="GO" id="GO:0005789">
    <property type="term" value="C:endoplasmic reticulum membrane"/>
    <property type="evidence" value="ECO:0007669"/>
    <property type="project" value="UniProtKB-SubCell"/>
</dbReference>
<evidence type="ECO:0000256" key="5">
    <source>
        <dbReference type="ARBA" id="ARBA00023054"/>
    </source>
</evidence>
<dbReference type="Pfam" id="PF13774">
    <property type="entry name" value="Longin"/>
    <property type="match status" value="1"/>
</dbReference>
<keyword evidence="8" id="KW-1133">Transmembrane helix</keyword>
<gene>
    <name evidence="10" type="ORF">BDEG_23809</name>
</gene>
<feature type="transmembrane region" description="Helical" evidence="8">
    <location>
        <begin position="239"/>
        <end position="260"/>
    </location>
</feature>
<keyword evidence="5" id="KW-0175">Coiled coil</keyword>
<evidence type="ECO:0000259" key="9">
    <source>
        <dbReference type="PROSITE" id="PS50859"/>
    </source>
</evidence>
<dbReference type="GO" id="GO:0006888">
    <property type="term" value="P:endoplasmic reticulum to Golgi vesicle-mediated transport"/>
    <property type="evidence" value="ECO:0007669"/>
    <property type="project" value="InterPro"/>
</dbReference>
<feature type="transmembrane region" description="Helical" evidence="8">
    <location>
        <begin position="312"/>
        <end position="336"/>
    </location>
</feature>
<reference evidence="10 11" key="1">
    <citation type="submission" date="2006-10" db="EMBL/GenBank/DDBJ databases">
        <title>The Genome Sequence of Batrachochytrium dendrobatidis JEL423.</title>
        <authorList>
            <consortium name="The Broad Institute Genome Sequencing Platform"/>
            <person name="Birren B."/>
            <person name="Lander E."/>
            <person name="Galagan J."/>
            <person name="Cuomo C."/>
            <person name="Devon K."/>
            <person name="Jaffe D."/>
            <person name="Butler J."/>
            <person name="Alvarez P."/>
            <person name="Gnerre S."/>
            <person name="Grabherr M."/>
            <person name="Kleber M."/>
            <person name="Mauceli E."/>
            <person name="Brockman W."/>
            <person name="Young S."/>
            <person name="LaButti K."/>
            <person name="Sykes S."/>
            <person name="DeCaprio D."/>
            <person name="Crawford M."/>
            <person name="Koehrsen M."/>
            <person name="Engels R."/>
            <person name="Montgomery P."/>
            <person name="Pearson M."/>
            <person name="Howarth C."/>
            <person name="Larson L."/>
            <person name="White J."/>
            <person name="O'Leary S."/>
            <person name="Kodira C."/>
            <person name="Zeng Q."/>
            <person name="Yandava C."/>
            <person name="Alvarado L."/>
            <person name="Longcore J."/>
            <person name="James T."/>
        </authorList>
    </citation>
    <scope>NUCLEOTIDE SEQUENCE [LARGE SCALE GENOMIC DNA]</scope>
    <source>
        <strain evidence="10 11">JEL423</strain>
    </source>
</reference>
<feature type="transmembrane region" description="Helical" evidence="8">
    <location>
        <begin position="280"/>
        <end position="300"/>
    </location>
</feature>
<dbReference type="Proteomes" id="UP000077115">
    <property type="component" value="Unassembled WGS sequence"/>
</dbReference>
<keyword evidence="4" id="KW-0653">Protein transport</keyword>
<evidence type="ECO:0000256" key="6">
    <source>
        <dbReference type="ARBA" id="ARBA00023136"/>
    </source>
</evidence>
<dbReference type="GO" id="GO:0005484">
    <property type="term" value="F:SNAP receptor activity"/>
    <property type="evidence" value="ECO:0007669"/>
    <property type="project" value="InterPro"/>
</dbReference>
<dbReference type="PANTHER" id="PTHR45837">
    <property type="entry name" value="VESICLE-TRAFFICKING PROTEIN SEC22B"/>
    <property type="match status" value="1"/>
</dbReference>
<dbReference type="CDD" id="cd14824">
    <property type="entry name" value="Longin"/>
    <property type="match status" value="1"/>
</dbReference>
<dbReference type="VEuPathDB" id="FungiDB:BDEG_23809"/>
<dbReference type="PROSITE" id="PS50859">
    <property type="entry name" value="LONGIN"/>
    <property type="match status" value="1"/>
</dbReference>
<name>A0A177WIS3_BATDL</name>
<accession>A0A177WIS3</accession>
<dbReference type="SUPFAM" id="SSF64356">
    <property type="entry name" value="SNARE-like"/>
    <property type="match status" value="1"/>
</dbReference>
<dbReference type="AlphaFoldDB" id="A0A177WIS3"/>
<evidence type="ECO:0000256" key="7">
    <source>
        <dbReference type="ARBA" id="ARBA00024249"/>
    </source>
</evidence>
<reference evidence="10 11" key="2">
    <citation type="submission" date="2016-05" db="EMBL/GenBank/DDBJ databases">
        <title>Lineage-specific infection strategies underlie the spectrum of fungal disease in amphibians.</title>
        <authorList>
            <person name="Cuomo C.A."/>
            <person name="Farrer R.A."/>
            <person name="James T."/>
            <person name="Longcore J."/>
            <person name="Birren B."/>
        </authorList>
    </citation>
    <scope>NUCLEOTIDE SEQUENCE [LARGE SCALE GENOMIC DNA]</scope>
    <source>
        <strain evidence="10 11">JEL423</strain>
    </source>
</reference>
<evidence type="ECO:0000256" key="3">
    <source>
        <dbReference type="ARBA" id="ARBA00008025"/>
    </source>
</evidence>